<dbReference type="PANTHER" id="PTHR46211:SF7">
    <property type="entry name" value="GLYCEROPHOSPHODIESTER PHOSPHODIESTERASE"/>
    <property type="match status" value="1"/>
</dbReference>
<feature type="domain" description="GP-PDE" evidence="1">
    <location>
        <begin position="46"/>
        <end position="307"/>
    </location>
</feature>
<dbReference type="Gene3D" id="3.20.20.190">
    <property type="entry name" value="Phosphatidylinositol (PI) phosphodiesterase"/>
    <property type="match status" value="1"/>
</dbReference>
<dbReference type="InterPro" id="IPR030395">
    <property type="entry name" value="GP_PDE_dom"/>
</dbReference>
<dbReference type="EMBL" id="CP002293">
    <property type="protein sequence ID" value="ADP74842.1"/>
    <property type="molecule type" value="Genomic_DNA"/>
</dbReference>
<reference evidence="2" key="1">
    <citation type="submission" date="2010-10" db="EMBL/GenBank/DDBJ databases">
        <title>Complete sequence of chromosome of Geobacillus sp. Y4.1MC1.</title>
        <authorList>
            <consortium name="US DOE Joint Genome Institute"/>
            <person name="Lucas S."/>
            <person name="Copeland A."/>
            <person name="Lapidus A."/>
            <person name="Cheng J.-F."/>
            <person name="Bruce D."/>
            <person name="Goodwin L."/>
            <person name="Pitluck S."/>
            <person name="Chertkov O."/>
            <person name="Zhang X."/>
            <person name="Detter J.C."/>
            <person name="Han C."/>
            <person name="Tapia R."/>
            <person name="Land M."/>
            <person name="Hauser L."/>
            <person name="Jeffries C."/>
            <person name="Kyrpides N."/>
            <person name="Ivanova N."/>
            <person name="Ovchinnikova G."/>
            <person name="Brumm P."/>
            <person name="Mead D."/>
            <person name="Woyke T."/>
        </authorList>
    </citation>
    <scope>NUCLEOTIDE SEQUENCE [LARGE SCALE GENOMIC DNA]</scope>
    <source>
        <strain evidence="2">Y4.1MC1</strain>
    </source>
</reference>
<name>A0A7U3YFI2_GEOS0</name>
<dbReference type="GO" id="GO:0008081">
    <property type="term" value="F:phosphoric diester hydrolase activity"/>
    <property type="evidence" value="ECO:0007669"/>
    <property type="project" value="InterPro"/>
</dbReference>
<gene>
    <name evidence="2" type="ORF">GY4MC1_2100</name>
</gene>
<dbReference type="SUPFAM" id="SSF51695">
    <property type="entry name" value="PLC-like phosphodiesterases"/>
    <property type="match status" value="1"/>
</dbReference>
<dbReference type="GO" id="GO:0006629">
    <property type="term" value="P:lipid metabolic process"/>
    <property type="evidence" value="ECO:0007669"/>
    <property type="project" value="InterPro"/>
</dbReference>
<dbReference type="PANTHER" id="PTHR46211">
    <property type="entry name" value="GLYCEROPHOSPHORYL DIESTER PHOSPHODIESTERASE"/>
    <property type="match status" value="1"/>
</dbReference>
<evidence type="ECO:0000259" key="1">
    <source>
        <dbReference type="PROSITE" id="PS51704"/>
    </source>
</evidence>
<dbReference type="Pfam" id="PF03009">
    <property type="entry name" value="GDPD"/>
    <property type="match status" value="1"/>
</dbReference>
<evidence type="ECO:0000313" key="2">
    <source>
        <dbReference type="EMBL" id="ADP74842.1"/>
    </source>
</evidence>
<protein>
    <submittedName>
        <fullName evidence="2">Glycerophosphoryl diester phosphodiesterase</fullName>
    </submittedName>
</protein>
<organism evidence="2">
    <name type="scientific">Geobacillus sp. (strain Y4.1MC1)</name>
    <dbReference type="NCBI Taxonomy" id="581103"/>
    <lineage>
        <taxon>Bacteria</taxon>
        <taxon>Bacillati</taxon>
        <taxon>Bacillota</taxon>
        <taxon>Bacilli</taxon>
        <taxon>Bacillales</taxon>
        <taxon>Anoxybacillaceae</taxon>
        <taxon>Geobacillus</taxon>
    </lineage>
</organism>
<dbReference type="InterPro" id="IPR017946">
    <property type="entry name" value="PLC-like_Pdiesterase_TIM-brl"/>
</dbReference>
<proteinExistence type="predicted"/>
<dbReference type="AlphaFoldDB" id="A0A7U3YFI2"/>
<dbReference type="PROSITE" id="PS51704">
    <property type="entry name" value="GP_PDE"/>
    <property type="match status" value="1"/>
</dbReference>
<dbReference type="KEGG" id="gmc:GY4MC1_2100"/>
<accession>A0A7U3YFI2</accession>
<dbReference type="CDD" id="cd08601">
    <property type="entry name" value="GDPD_SaGlpQ_like"/>
    <property type="match status" value="1"/>
</dbReference>
<sequence>MKKLTIIGWPLSTILFSLLALYVFRDAAADKPDTQLFTPLPIVDHIGVIAHRGASGYAPEHTLTAYKKAIQMKADYIELDLHMTKDGELVAIHDATLSRTTNAEEVYPGRSPWRVKDFTLSEIKQLDAGSWFNDAYPEYAKKQYSNEKIPTLQETIDYIKQKDANAALYIETKAPNVYPGMEEKLVDILKKNGYLQPGKVIFQSFSAASLRKLREIVPKGIPLIQLYSPAMIQGQNLDDVLDQAAEYAEGVGPELSLVTPEFVQKAHERHLIVHPFTINTKEEMQKQLSLGVDGMFTNYPDRLVSLNKK</sequence>